<keyword evidence="3" id="KW-0238">DNA-binding</keyword>
<evidence type="ECO:0000259" key="7">
    <source>
        <dbReference type="PROSITE" id="PS50982"/>
    </source>
</evidence>
<accession>A0A7I8L2G6</accession>
<keyword evidence="5" id="KW-0539">Nucleus</keyword>
<dbReference type="InterPro" id="IPR039622">
    <property type="entry name" value="MBD10/11"/>
</dbReference>
<feature type="compositionally biased region" description="Basic and acidic residues" evidence="6">
    <location>
        <begin position="227"/>
        <end position="242"/>
    </location>
</feature>
<feature type="compositionally biased region" description="Basic and acidic residues" evidence="6">
    <location>
        <begin position="104"/>
        <end position="117"/>
    </location>
</feature>
<organism evidence="8 9">
    <name type="scientific">Spirodela intermedia</name>
    <name type="common">Intermediate duckweed</name>
    <dbReference type="NCBI Taxonomy" id="51605"/>
    <lineage>
        <taxon>Eukaryota</taxon>
        <taxon>Viridiplantae</taxon>
        <taxon>Streptophyta</taxon>
        <taxon>Embryophyta</taxon>
        <taxon>Tracheophyta</taxon>
        <taxon>Spermatophyta</taxon>
        <taxon>Magnoliopsida</taxon>
        <taxon>Liliopsida</taxon>
        <taxon>Araceae</taxon>
        <taxon>Lemnoideae</taxon>
        <taxon>Spirodela</taxon>
    </lineage>
</organism>
<dbReference type="Proteomes" id="UP000663760">
    <property type="component" value="Chromosome 10"/>
</dbReference>
<feature type="region of interest" description="Disordered" evidence="6">
    <location>
        <begin position="86"/>
        <end position="283"/>
    </location>
</feature>
<reference evidence="8" key="1">
    <citation type="submission" date="2020-02" db="EMBL/GenBank/DDBJ databases">
        <authorList>
            <person name="Scholz U."/>
            <person name="Mascher M."/>
            <person name="Fiebig A."/>
        </authorList>
    </citation>
    <scope>NUCLEOTIDE SEQUENCE</scope>
</reference>
<evidence type="ECO:0000256" key="4">
    <source>
        <dbReference type="ARBA" id="ARBA00023163"/>
    </source>
</evidence>
<dbReference type="OrthoDB" id="1435582at2759"/>
<evidence type="ECO:0000256" key="6">
    <source>
        <dbReference type="SAM" id="MobiDB-lite"/>
    </source>
</evidence>
<gene>
    <name evidence="8" type="ORF">SI8410_10014620</name>
</gene>
<evidence type="ECO:0000256" key="1">
    <source>
        <dbReference type="ARBA" id="ARBA00004123"/>
    </source>
</evidence>
<evidence type="ECO:0000256" key="5">
    <source>
        <dbReference type="ARBA" id="ARBA00023242"/>
    </source>
</evidence>
<proteinExistence type="predicted"/>
<dbReference type="PANTHER" id="PTHR33729">
    <property type="entry name" value="METHYL-CPG BINDING DOMAIN CONTAINING PROTEIN, EXPRESSED"/>
    <property type="match status" value="1"/>
</dbReference>
<keyword evidence="4" id="KW-0804">Transcription</keyword>
<dbReference type="SUPFAM" id="SSF54171">
    <property type="entry name" value="DNA-binding domain"/>
    <property type="match status" value="1"/>
</dbReference>
<dbReference type="InterPro" id="IPR001739">
    <property type="entry name" value="Methyl_CpG_DNA-bd"/>
</dbReference>
<keyword evidence="9" id="KW-1185">Reference proteome</keyword>
<evidence type="ECO:0000256" key="2">
    <source>
        <dbReference type="ARBA" id="ARBA00023015"/>
    </source>
</evidence>
<dbReference type="Gene3D" id="3.30.890.10">
    <property type="entry name" value="Methyl-cpg-binding Protein 2, Chain A"/>
    <property type="match status" value="1"/>
</dbReference>
<dbReference type="GO" id="GO:0005634">
    <property type="term" value="C:nucleus"/>
    <property type="evidence" value="ECO:0007669"/>
    <property type="project" value="UniProtKB-SubCell"/>
</dbReference>
<evidence type="ECO:0000256" key="3">
    <source>
        <dbReference type="ARBA" id="ARBA00023125"/>
    </source>
</evidence>
<feature type="region of interest" description="Disordered" evidence="6">
    <location>
        <begin position="1"/>
        <end position="63"/>
    </location>
</feature>
<comment type="subcellular location">
    <subcellularLocation>
        <location evidence="1">Nucleus</location>
    </subcellularLocation>
</comment>
<dbReference type="PROSITE" id="PS50982">
    <property type="entry name" value="MBD"/>
    <property type="match status" value="1"/>
</dbReference>
<feature type="compositionally biased region" description="Basic and acidic residues" evidence="6">
    <location>
        <begin position="159"/>
        <end position="179"/>
    </location>
</feature>
<dbReference type="PANTHER" id="PTHR33729:SF6">
    <property type="entry name" value="METHYL-CPG-BINDING DOMAIN-CONTAINING PROTEIN 11"/>
    <property type="match status" value="1"/>
</dbReference>
<name>A0A7I8L2G6_SPIIN</name>
<dbReference type="AlphaFoldDB" id="A0A7I8L2G6"/>
<dbReference type="EMBL" id="LR746273">
    <property type="protein sequence ID" value="CAA7403942.1"/>
    <property type="molecule type" value="Genomic_DNA"/>
</dbReference>
<dbReference type="InterPro" id="IPR016177">
    <property type="entry name" value="DNA-bd_dom_sf"/>
</dbReference>
<evidence type="ECO:0000313" key="9">
    <source>
        <dbReference type="Proteomes" id="UP000663760"/>
    </source>
</evidence>
<keyword evidence="2" id="KW-0805">Transcription regulation</keyword>
<dbReference type="GO" id="GO:0003677">
    <property type="term" value="F:DNA binding"/>
    <property type="evidence" value="ECO:0007669"/>
    <property type="project" value="UniProtKB-KW"/>
</dbReference>
<evidence type="ECO:0000313" key="8">
    <source>
        <dbReference type="EMBL" id="CAA7403942.1"/>
    </source>
</evidence>
<feature type="compositionally biased region" description="Low complexity" evidence="6">
    <location>
        <begin position="12"/>
        <end position="26"/>
    </location>
</feature>
<feature type="domain" description="MBD" evidence="7">
    <location>
        <begin position="34"/>
        <end position="104"/>
    </location>
</feature>
<dbReference type="Pfam" id="PF01429">
    <property type="entry name" value="MBD"/>
    <property type="match status" value="1"/>
</dbReference>
<sequence length="283" mass="29422">MSEPAADVELTAAPEGSAEESPASSGKQPKAATEAEVLSVELPAPAGWKKKLIPKKGGTPGRNEVAFVAPTGEEVKNRKQLELYLRAHPGGPSLSEFDWGTGDTPRRSARISERAKAAPETPEGEQPRKRARKSATKKGDKESKVTGGEAEAAAAEGDAEMRREAEDGGAKEAEPKEQAEDATSAEQGKATEDATSAEQGKATEEVTADVPPPPPEEEKEGAAPSEVGEKVAVEEPGGEKSEAQPAAEGEEVEPGEPIPEADGGPSVKHDDSQKQAIPPTVQC</sequence>
<protein>
    <recommendedName>
        <fullName evidence="7">MBD domain-containing protein</fullName>
    </recommendedName>
</protein>